<dbReference type="EMBL" id="GBXM01022399">
    <property type="protein sequence ID" value="JAH86178.1"/>
    <property type="molecule type" value="Transcribed_RNA"/>
</dbReference>
<reference evidence="1" key="1">
    <citation type="submission" date="2014-11" db="EMBL/GenBank/DDBJ databases">
        <authorList>
            <person name="Amaro Gonzalez C."/>
        </authorList>
    </citation>
    <scope>NUCLEOTIDE SEQUENCE</scope>
</reference>
<protein>
    <submittedName>
        <fullName evidence="1">Uncharacterized protein</fullName>
    </submittedName>
</protein>
<sequence>MTLCTCATCVRCNLPHSAVDRSTLQMCPFIL</sequence>
<proteinExistence type="predicted"/>
<evidence type="ECO:0000313" key="1">
    <source>
        <dbReference type="EMBL" id="JAH86178.1"/>
    </source>
</evidence>
<organism evidence="1">
    <name type="scientific">Anguilla anguilla</name>
    <name type="common">European freshwater eel</name>
    <name type="synonym">Muraena anguilla</name>
    <dbReference type="NCBI Taxonomy" id="7936"/>
    <lineage>
        <taxon>Eukaryota</taxon>
        <taxon>Metazoa</taxon>
        <taxon>Chordata</taxon>
        <taxon>Craniata</taxon>
        <taxon>Vertebrata</taxon>
        <taxon>Euteleostomi</taxon>
        <taxon>Actinopterygii</taxon>
        <taxon>Neopterygii</taxon>
        <taxon>Teleostei</taxon>
        <taxon>Anguilliformes</taxon>
        <taxon>Anguillidae</taxon>
        <taxon>Anguilla</taxon>
    </lineage>
</organism>
<accession>A0A0E9W9K5</accession>
<name>A0A0E9W9K5_ANGAN</name>
<dbReference type="AlphaFoldDB" id="A0A0E9W9K5"/>
<reference evidence="1" key="2">
    <citation type="journal article" date="2015" name="Fish Shellfish Immunol.">
        <title>Early steps in the European eel (Anguilla anguilla)-Vibrio vulnificus interaction in the gills: Role of the RtxA13 toxin.</title>
        <authorList>
            <person name="Callol A."/>
            <person name="Pajuelo D."/>
            <person name="Ebbesson L."/>
            <person name="Teles M."/>
            <person name="MacKenzie S."/>
            <person name="Amaro C."/>
        </authorList>
    </citation>
    <scope>NUCLEOTIDE SEQUENCE</scope>
</reference>